<comment type="catalytic activity">
    <reaction evidence="1">
        <text>Hydrolysis of alkylated DNA, releasing 3-methyladenine, 3-methylguanine, 7-methylguanine and 7-methyladenine.</text>
        <dbReference type="EC" id="3.2.2.21"/>
    </reaction>
</comment>
<dbReference type="InterPro" id="IPR003265">
    <property type="entry name" value="HhH-GPD_domain"/>
</dbReference>
<dbReference type="EMBL" id="JAULSJ010000026">
    <property type="protein sequence ID" value="MDO3426286.1"/>
    <property type="molecule type" value="Genomic_DNA"/>
</dbReference>
<dbReference type="RefSeq" id="WP_302717022.1">
    <property type="nucleotide sequence ID" value="NZ_JAULSJ010000026.1"/>
</dbReference>
<dbReference type="Gene3D" id="1.10.340.30">
    <property type="entry name" value="Hypothetical protein, domain 2"/>
    <property type="match status" value="1"/>
</dbReference>
<dbReference type="PANTHER" id="PTHR43003:SF5">
    <property type="entry name" value="DNA-3-METHYLADENINE GLYCOSYLASE"/>
    <property type="match status" value="1"/>
</dbReference>
<sequence>MIKIVKQNAKEMNDEILTFNTSNFHEMCDFLANCDQDLKSIIENHGYPPMWNRENTFETLVHIILEQQVSLASALAALYKLKEKITEITPEKILSLTDAEMRECYVSRQKNTYIKGLANSILERKINLEKFQEMSDEKIRETLISLKGIGNWTTDIYLMLALRRTDIFPIGDLAVVNALKKIKQLPPKISREEIITISEEWKPLRSIAAMILWHYYLSDSARKKMTDFSQI</sequence>
<evidence type="ECO:0000256" key="1">
    <source>
        <dbReference type="ARBA" id="ARBA00000086"/>
    </source>
</evidence>
<protein>
    <recommendedName>
        <fullName evidence="2">DNA-3-methyladenine glycosylase II</fullName>
        <ecNumber evidence="2">3.2.2.21</ecNumber>
    </recommendedName>
</protein>
<dbReference type="SUPFAM" id="SSF48150">
    <property type="entry name" value="DNA-glycosylase"/>
    <property type="match status" value="1"/>
</dbReference>
<evidence type="ECO:0000256" key="2">
    <source>
        <dbReference type="ARBA" id="ARBA00012000"/>
    </source>
</evidence>
<dbReference type="Pfam" id="PF00730">
    <property type="entry name" value="HhH-GPD"/>
    <property type="match status" value="1"/>
</dbReference>
<comment type="caution">
    <text evidence="6">The sequence shown here is derived from an EMBL/GenBank/DDBJ whole genome shotgun (WGS) entry which is preliminary data.</text>
</comment>
<reference evidence="6" key="1">
    <citation type="submission" date="2023-07" db="EMBL/GenBank/DDBJ databases">
        <title>AMR profile of multidrug- resistance Chryseobacterium gambrini related strain.</title>
        <authorList>
            <person name="Kirdat K."/>
            <person name="Bhatt A."/>
            <person name="Kuyare S."/>
            <person name="Yadav A."/>
        </authorList>
    </citation>
    <scope>NUCLEOTIDE SEQUENCE</scope>
    <source>
        <strain evidence="6">APV-1</strain>
    </source>
</reference>
<evidence type="ECO:0000313" key="7">
    <source>
        <dbReference type="Proteomes" id="UP001168128"/>
    </source>
</evidence>
<evidence type="ECO:0000256" key="3">
    <source>
        <dbReference type="ARBA" id="ARBA00022763"/>
    </source>
</evidence>
<keyword evidence="4" id="KW-0234">DNA repair</keyword>
<dbReference type="CDD" id="cd00056">
    <property type="entry name" value="ENDO3c"/>
    <property type="match status" value="1"/>
</dbReference>
<evidence type="ECO:0000259" key="5">
    <source>
        <dbReference type="SMART" id="SM00478"/>
    </source>
</evidence>
<dbReference type="InterPro" id="IPR051912">
    <property type="entry name" value="Alkylbase_DNA_Glycosylase/TA"/>
</dbReference>
<evidence type="ECO:0000313" key="6">
    <source>
        <dbReference type="EMBL" id="MDO3426286.1"/>
    </source>
</evidence>
<accession>A0ABT8U5D4</accession>
<keyword evidence="7" id="KW-1185">Reference proteome</keyword>
<dbReference type="SMART" id="SM00478">
    <property type="entry name" value="ENDO3c"/>
    <property type="match status" value="1"/>
</dbReference>
<organism evidence="6 7">
    <name type="scientific">Chryseobacterium urinae</name>
    <dbReference type="NCBI Taxonomy" id="3058400"/>
    <lineage>
        <taxon>Bacteria</taxon>
        <taxon>Pseudomonadati</taxon>
        <taxon>Bacteroidota</taxon>
        <taxon>Flavobacteriia</taxon>
        <taxon>Flavobacteriales</taxon>
        <taxon>Weeksellaceae</taxon>
        <taxon>Chryseobacterium group</taxon>
        <taxon>Chryseobacterium</taxon>
    </lineage>
</organism>
<feature type="domain" description="HhH-GPD" evidence="5">
    <location>
        <begin position="65"/>
        <end position="217"/>
    </location>
</feature>
<evidence type="ECO:0000256" key="4">
    <source>
        <dbReference type="ARBA" id="ARBA00023204"/>
    </source>
</evidence>
<dbReference type="InterPro" id="IPR011257">
    <property type="entry name" value="DNA_glycosylase"/>
</dbReference>
<dbReference type="EC" id="3.2.2.21" evidence="2"/>
<dbReference type="Proteomes" id="UP001168128">
    <property type="component" value="Unassembled WGS sequence"/>
</dbReference>
<dbReference type="PANTHER" id="PTHR43003">
    <property type="entry name" value="DNA-3-METHYLADENINE GLYCOSYLASE"/>
    <property type="match status" value="1"/>
</dbReference>
<name>A0ABT8U5D4_9FLAO</name>
<dbReference type="Gene3D" id="1.10.1670.40">
    <property type="match status" value="1"/>
</dbReference>
<keyword evidence="3" id="KW-0227">DNA damage</keyword>
<proteinExistence type="predicted"/>
<gene>
    <name evidence="6" type="ORF">QWT87_15400</name>
</gene>